<dbReference type="AlphaFoldDB" id="A0A2M7FZH5"/>
<proteinExistence type="predicted"/>
<evidence type="ECO:0000313" key="3">
    <source>
        <dbReference type="EMBL" id="PIW14273.1"/>
    </source>
</evidence>
<dbReference type="PROSITE" id="PS50966">
    <property type="entry name" value="ZF_SWIM"/>
    <property type="match status" value="1"/>
</dbReference>
<evidence type="ECO:0000259" key="2">
    <source>
        <dbReference type="PROSITE" id="PS50966"/>
    </source>
</evidence>
<keyword evidence="1" id="KW-0862">Zinc</keyword>
<comment type="caution">
    <text evidence="3">The sequence shown here is derived from an EMBL/GenBank/DDBJ whole genome shotgun (WGS) entry which is preliminary data.</text>
</comment>
<feature type="domain" description="SWIM-type" evidence="2">
    <location>
        <begin position="410"/>
        <end position="452"/>
    </location>
</feature>
<reference evidence="3 4" key="1">
    <citation type="submission" date="2017-09" db="EMBL/GenBank/DDBJ databases">
        <title>Depth-based differentiation of microbial function through sediment-hosted aquifers and enrichment of novel symbionts in the deep terrestrial subsurface.</title>
        <authorList>
            <person name="Probst A.J."/>
            <person name="Ladd B."/>
            <person name="Jarett J.K."/>
            <person name="Geller-Mcgrath D.E."/>
            <person name="Sieber C.M."/>
            <person name="Emerson J.B."/>
            <person name="Anantharaman K."/>
            <person name="Thomas B.C."/>
            <person name="Malmstrom R."/>
            <person name="Stieglmeier M."/>
            <person name="Klingl A."/>
            <person name="Woyke T."/>
            <person name="Ryan C.M."/>
            <person name="Banfield J.F."/>
        </authorList>
    </citation>
    <scope>NUCLEOTIDE SEQUENCE [LARGE SCALE GENOMIC DNA]</scope>
    <source>
        <strain evidence="3">CG17_big_fil_post_rev_8_21_14_2_50_48_46</strain>
    </source>
</reference>
<evidence type="ECO:0000313" key="4">
    <source>
        <dbReference type="Proteomes" id="UP000231019"/>
    </source>
</evidence>
<name>A0A2M7FZH5_9BACT</name>
<evidence type="ECO:0000256" key="1">
    <source>
        <dbReference type="PROSITE-ProRule" id="PRU00325"/>
    </source>
</evidence>
<dbReference type="GO" id="GO:0008270">
    <property type="term" value="F:zinc ion binding"/>
    <property type="evidence" value="ECO:0007669"/>
    <property type="project" value="UniProtKB-KW"/>
</dbReference>
<sequence length="472" mass="52738">MSQSFVQNFQTLSTVLSHSEETDILLATPLKNPGQMAQFFRGQVRSPLLFRNALLWLSEIVESRFYRPDLWRYLDPVVTCEPQRVRLECFSSCASVYGRVDFEADFFNGYALQTRGTTHVNFNPAFIKSLSQLRPGQRAVLEVGDQFLALATETAREIEVKVTLSERWLRGFLQSQALFRRATLWKSLPTLAARQFLLQLKASDTGERCLCLRGAQLQSLPIRPTGLPEAELLEVSGLHRLGLFRKLIPHLQSLDIYQTHANGPTLWVAHLPQARLTLALSSTVKHGFSGEGEALRSLSQIAPQAELDFLRMLVAGLESFTLEELSQLAEISIEQSTAWVDTLASEGLLGFDNHADRYFYRVLPFVQARQGRLENSQALFSQEKVSLEQVLALPGGLTAQGWIQGQSAEYHAELALQGGYLSQGNCTCRWIQRHGLQRGPCKHLLALRFAAEAHLAQVSPPVAGEHHAPPLA</sequence>
<dbReference type="EMBL" id="PFFQ01000061">
    <property type="protein sequence ID" value="PIW14273.1"/>
    <property type="molecule type" value="Genomic_DNA"/>
</dbReference>
<keyword evidence="1" id="KW-0479">Metal-binding</keyword>
<protein>
    <recommendedName>
        <fullName evidence="2">SWIM-type domain-containing protein</fullName>
    </recommendedName>
</protein>
<organism evidence="3 4">
    <name type="scientific">bacterium (Candidatus Blackallbacteria) CG17_big_fil_post_rev_8_21_14_2_50_48_46</name>
    <dbReference type="NCBI Taxonomy" id="2014261"/>
    <lineage>
        <taxon>Bacteria</taxon>
        <taxon>Candidatus Blackallbacteria</taxon>
    </lineage>
</organism>
<keyword evidence="1" id="KW-0863">Zinc-finger</keyword>
<gene>
    <name evidence="3" type="ORF">COW36_21905</name>
</gene>
<accession>A0A2M7FZH5</accession>
<dbReference type="Proteomes" id="UP000231019">
    <property type="component" value="Unassembled WGS sequence"/>
</dbReference>
<dbReference type="InterPro" id="IPR007527">
    <property type="entry name" value="Znf_SWIM"/>
</dbReference>